<dbReference type="Pfam" id="PF00931">
    <property type="entry name" value="NB-ARC"/>
    <property type="match status" value="1"/>
</dbReference>
<dbReference type="FunFam" id="1.10.10.10:FF:000322">
    <property type="entry name" value="Probable disease resistance protein At1g63360"/>
    <property type="match status" value="1"/>
</dbReference>
<evidence type="ECO:0000259" key="10">
    <source>
        <dbReference type="Pfam" id="PF23559"/>
    </source>
</evidence>
<dbReference type="PANTHER" id="PTHR23155:SF1152">
    <property type="entry name" value="AAA+ ATPASE DOMAIN-CONTAINING PROTEIN"/>
    <property type="match status" value="1"/>
</dbReference>
<dbReference type="Gene3D" id="3.40.50.300">
    <property type="entry name" value="P-loop containing nucleotide triphosphate hydrolases"/>
    <property type="match status" value="1"/>
</dbReference>
<dbReference type="InterPro" id="IPR058922">
    <property type="entry name" value="WHD_DRP"/>
</dbReference>
<evidence type="ECO:0000259" key="9">
    <source>
        <dbReference type="Pfam" id="PF00931"/>
    </source>
</evidence>
<dbReference type="GO" id="GO:0098542">
    <property type="term" value="P:defense response to other organism"/>
    <property type="evidence" value="ECO:0007669"/>
    <property type="project" value="TreeGrafter"/>
</dbReference>
<evidence type="ECO:0000313" key="11">
    <source>
        <dbReference type="EMBL" id="KAL0421986.1"/>
    </source>
</evidence>
<sequence length="152" mass="17082">MVGVGEDLIQLKDRLVGQPSKALHVIPIVGMGGIGKTALARNLYDDPSVISHFDACAWTTISQDYNKGEQFSNILSLSYNHLPDHLRPCFLYMGAFPEDYEIRTSRLIKLWAAEGFVRAIPNKSLEEAAKMHLKALVDRNLLFVHRQETKGM</sequence>
<organism evidence="11">
    <name type="scientific">Sesamum latifolium</name>
    <dbReference type="NCBI Taxonomy" id="2727402"/>
    <lineage>
        <taxon>Eukaryota</taxon>
        <taxon>Viridiplantae</taxon>
        <taxon>Streptophyta</taxon>
        <taxon>Embryophyta</taxon>
        <taxon>Tracheophyta</taxon>
        <taxon>Spermatophyta</taxon>
        <taxon>Magnoliopsida</taxon>
        <taxon>eudicotyledons</taxon>
        <taxon>Gunneridae</taxon>
        <taxon>Pentapetalae</taxon>
        <taxon>asterids</taxon>
        <taxon>lamiids</taxon>
        <taxon>Lamiales</taxon>
        <taxon>Pedaliaceae</taxon>
        <taxon>Sesamum</taxon>
    </lineage>
</organism>
<evidence type="ECO:0000256" key="4">
    <source>
        <dbReference type="ARBA" id="ARBA00022614"/>
    </source>
</evidence>
<dbReference type="SUPFAM" id="SSF52540">
    <property type="entry name" value="P-loop containing nucleoside triphosphate hydrolases"/>
    <property type="match status" value="1"/>
</dbReference>
<dbReference type="Pfam" id="PF23559">
    <property type="entry name" value="WHD_DRP"/>
    <property type="match status" value="1"/>
</dbReference>
<dbReference type="InterPro" id="IPR002182">
    <property type="entry name" value="NB-ARC"/>
</dbReference>
<dbReference type="InterPro" id="IPR044974">
    <property type="entry name" value="Disease_R_plants"/>
</dbReference>
<keyword evidence="3" id="KW-0963">Cytoplasm</keyword>
<evidence type="ECO:0000256" key="3">
    <source>
        <dbReference type="ARBA" id="ARBA00022490"/>
    </source>
</evidence>
<dbReference type="AlphaFoldDB" id="A0AAW2UY58"/>
<accession>A0AAW2UY58</accession>
<feature type="domain" description="Disease resistance protein winged helix" evidence="10">
    <location>
        <begin position="96"/>
        <end position="145"/>
    </location>
</feature>
<dbReference type="GO" id="GO:0043531">
    <property type="term" value="F:ADP binding"/>
    <property type="evidence" value="ECO:0007669"/>
    <property type="project" value="InterPro"/>
</dbReference>
<dbReference type="GO" id="GO:0005524">
    <property type="term" value="F:ATP binding"/>
    <property type="evidence" value="ECO:0007669"/>
    <property type="project" value="UniProtKB-KW"/>
</dbReference>
<dbReference type="GO" id="GO:0005737">
    <property type="term" value="C:cytoplasm"/>
    <property type="evidence" value="ECO:0007669"/>
    <property type="project" value="UniProtKB-SubCell"/>
</dbReference>
<dbReference type="InterPro" id="IPR027417">
    <property type="entry name" value="P-loop_NTPase"/>
</dbReference>
<protein>
    <submittedName>
        <fullName evidence="11">Disease resistance protein</fullName>
    </submittedName>
</protein>
<evidence type="ECO:0000256" key="2">
    <source>
        <dbReference type="ARBA" id="ARBA00008894"/>
    </source>
</evidence>
<keyword evidence="8" id="KW-0067">ATP-binding</keyword>
<gene>
    <name evidence="11" type="ORF">Slati_3221500</name>
</gene>
<evidence type="ECO:0000256" key="5">
    <source>
        <dbReference type="ARBA" id="ARBA00022737"/>
    </source>
</evidence>
<evidence type="ECO:0000256" key="7">
    <source>
        <dbReference type="ARBA" id="ARBA00022821"/>
    </source>
</evidence>
<comment type="caution">
    <text evidence="11">The sequence shown here is derived from an EMBL/GenBank/DDBJ whole genome shotgun (WGS) entry which is preliminary data.</text>
</comment>
<dbReference type="EMBL" id="JACGWN010000011">
    <property type="protein sequence ID" value="KAL0421986.1"/>
    <property type="molecule type" value="Genomic_DNA"/>
</dbReference>
<evidence type="ECO:0000256" key="1">
    <source>
        <dbReference type="ARBA" id="ARBA00004496"/>
    </source>
</evidence>
<name>A0AAW2UY58_9LAMI</name>
<reference evidence="11" key="2">
    <citation type="journal article" date="2024" name="Plant">
        <title>Genomic evolution and insights into agronomic trait innovations of Sesamum species.</title>
        <authorList>
            <person name="Miao H."/>
            <person name="Wang L."/>
            <person name="Qu L."/>
            <person name="Liu H."/>
            <person name="Sun Y."/>
            <person name="Le M."/>
            <person name="Wang Q."/>
            <person name="Wei S."/>
            <person name="Zheng Y."/>
            <person name="Lin W."/>
            <person name="Duan Y."/>
            <person name="Cao H."/>
            <person name="Xiong S."/>
            <person name="Wang X."/>
            <person name="Wei L."/>
            <person name="Li C."/>
            <person name="Ma Q."/>
            <person name="Ju M."/>
            <person name="Zhao R."/>
            <person name="Li G."/>
            <person name="Mu C."/>
            <person name="Tian Q."/>
            <person name="Mei H."/>
            <person name="Zhang T."/>
            <person name="Gao T."/>
            <person name="Zhang H."/>
        </authorList>
    </citation>
    <scope>NUCLEOTIDE SEQUENCE</scope>
    <source>
        <strain evidence="11">KEN1</strain>
    </source>
</reference>
<keyword evidence="7" id="KW-0611">Plant defense</keyword>
<evidence type="ECO:0000256" key="6">
    <source>
        <dbReference type="ARBA" id="ARBA00022741"/>
    </source>
</evidence>
<proteinExistence type="inferred from homology"/>
<keyword evidence="6" id="KW-0547">Nucleotide-binding</keyword>
<reference evidence="11" key="1">
    <citation type="submission" date="2020-06" db="EMBL/GenBank/DDBJ databases">
        <authorList>
            <person name="Li T."/>
            <person name="Hu X."/>
            <person name="Zhang T."/>
            <person name="Song X."/>
            <person name="Zhang H."/>
            <person name="Dai N."/>
            <person name="Sheng W."/>
            <person name="Hou X."/>
            <person name="Wei L."/>
        </authorList>
    </citation>
    <scope>NUCLEOTIDE SEQUENCE</scope>
    <source>
        <strain evidence="11">KEN1</strain>
        <tissue evidence="11">Leaf</tissue>
    </source>
</reference>
<comment type="similarity">
    <text evidence="2">Belongs to the disease resistance NB-LRR family.</text>
</comment>
<comment type="subcellular location">
    <subcellularLocation>
        <location evidence="1">Cytoplasm</location>
    </subcellularLocation>
</comment>
<feature type="domain" description="NB-ARC" evidence="9">
    <location>
        <begin position="10"/>
        <end position="75"/>
    </location>
</feature>
<keyword evidence="5" id="KW-0677">Repeat</keyword>
<keyword evidence="4" id="KW-0433">Leucine-rich repeat</keyword>
<evidence type="ECO:0000256" key="8">
    <source>
        <dbReference type="ARBA" id="ARBA00022840"/>
    </source>
</evidence>
<dbReference type="PANTHER" id="PTHR23155">
    <property type="entry name" value="DISEASE RESISTANCE PROTEIN RP"/>
    <property type="match status" value="1"/>
</dbReference>